<organism evidence="2 3">
    <name type="scientific">Cimex lectularius</name>
    <name type="common">Bed bug</name>
    <name type="synonym">Acanthia lectularia</name>
    <dbReference type="NCBI Taxonomy" id="79782"/>
    <lineage>
        <taxon>Eukaryota</taxon>
        <taxon>Metazoa</taxon>
        <taxon>Ecdysozoa</taxon>
        <taxon>Arthropoda</taxon>
        <taxon>Hexapoda</taxon>
        <taxon>Insecta</taxon>
        <taxon>Pterygota</taxon>
        <taxon>Neoptera</taxon>
        <taxon>Paraneoptera</taxon>
        <taxon>Hemiptera</taxon>
        <taxon>Heteroptera</taxon>
        <taxon>Panheteroptera</taxon>
        <taxon>Cimicomorpha</taxon>
        <taxon>Cimicidae</taxon>
        <taxon>Cimex</taxon>
    </lineage>
</organism>
<dbReference type="EnsemblMetazoa" id="XM_014383937.2">
    <property type="protein sequence ID" value="XP_014239423.2"/>
    <property type="gene ID" value="LOC106660904"/>
</dbReference>
<evidence type="ECO:0000256" key="1">
    <source>
        <dbReference type="SAM" id="MobiDB-lite"/>
    </source>
</evidence>
<proteinExistence type="predicted"/>
<evidence type="ECO:0000313" key="2">
    <source>
        <dbReference type="EnsemblMetazoa" id="XP_014239423.2"/>
    </source>
</evidence>
<reference evidence="2" key="1">
    <citation type="submission" date="2022-01" db="UniProtKB">
        <authorList>
            <consortium name="EnsemblMetazoa"/>
        </authorList>
    </citation>
    <scope>IDENTIFICATION</scope>
</reference>
<protein>
    <submittedName>
        <fullName evidence="2">Uncharacterized protein</fullName>
    </submittedName>
</protein>
<dbReference type="KEGG" id="clec:106660904"/>
<keyword evidence="3" id="KW-1185">Reference proteome</keyword>
<evidence type="ECO:0000313" key="3">
    <source>
        <dbReference type="Proteomes" id="UP000494040"/>
    </source>
</evidence>
<dbReference type="RefSeq" id="XP_014239423.2">
    <property type="nucleotide sequence ID" value="XM_014383937.2"/>
</dbReference>
<feature type="compositionally biased region" description="Polar residues" evidence="1">
    <location>
        <begin position="351"/>
        <end position="360"/>
    </location>
</feature>
<feature type="region of interest" description="Disordered" evidence="1">
    <location>
        <begin position="1253"/>
        <end position="1286"/>
    </location>
</feature>
<feature type="region of interest" description="Disordered" evidence="1">
    <location>
        <begin position="336"/>
        <end position="360"/>
    </location>
</feature>
<name>A0A8I6TB16_CIMLE</name>
<sequence>MEYFNEKYGCKSSTSTGNYPSDLSMYNCQYLQSKKKGTVKKRWNKISFKVKNYINRKFTKSFKNSAKKTKPESISVENHFNNKDLMIRDIHYCPDMLPQNIETEIGQIKEVYSGLLKRIENLKKLKHNPKYVNYSNINRLNALLNQFEKQEERNNTVLRSFITSIYLLWKEYKQETKGQQRKILSKINTKKHTQISTNIQRDLKIAHKTVETLPLVKNKFSNIHNFNSNVDMLHETRYTTNDVKENRKSKQQSGIYEANTIKKTDKKIDGKEIRKESQLCQFNESGGPATPIQKDGLKTQNYNNTEEELYLAQIKSKLEKTIALLATAKSRACKPQQSFVKKSKSSHKFMGNNSGSLSHKQININGTEKPMEQSKIHTQIKVPQRTPNTNSIRQCNNRQTDRKLTLLKNTEHLFSSNSYFLAMIKLKKEEDPITAQLVKQIDKNISFYSYNSLLDINYKSLRSFFSESMLIFSEYEDNIQSGNCYYDKNHDNRKYFTNTSEAQIVVANQTFSQGDWFYADLKHPADLTDNSESECTQTCPNGMSIVPHSSQFADLEYSSDLKDTIQHINRDMSRKSAGSLQLKKESSEVIFQKVLSDDEVNPKQNIVKIREHFDPDIPLPPEPSSSESNIDLEEKSYSDLKQNNFQEKCIRWLESNSRQNQNYNISNIRVMNRKIKKQRDVSELNLLQSVRKQSKIKPGYHIPKESSEEEYEVNLLEMPFPSLLEKKAENTVSVNNEELNSRYKKCSANKTLFKSSNNMYDIFKHQTLCTQAQYNQEHDSINRKSFSGEEGKIFPSSNSTMPPSSKNSELDSLMDLCPIEINSTCGIKAKLYEETNGEILFCKNQTSNKEVKRVQEEEKVENIRQAQTFYFENLYEVDNDICDANFTPLLDENSKNCQNKECQDITNSISVEPKVEIILENHPCDLTYNIQIQATKVDKETRLTNYVHVENSSQKNLVSLNDSKQPMVIANTNKSDESNENDLEVHNVKPRIEFEFIVPIKQDSSPMKTPRESTEIKPSDNDCFQNINMVFPLKENKKSIYNVVTLREDQTETEVRKEMTFDKKIYERVSISDTYNMAPNSQIFMEQYAVKNSEQVKISDFCNSLSSIDRQALSKEPIDTWQQTTYEILDSGIFEMKNDVTLFEERKEVEKAHSEVFCMNNQVAIDSKCLPLIATHKIVSRTTSYTTIQTCNSDASLCTREQEHDFSPTKSSKIHYDNKSATTNSEISEILNNEIIQSKNGVSEKFKQGNFETESRSCNIDSPKLTPHDSVSNDWSDPEDHTRLHTNSPIAEMSEYKTLTVDENLQISKPRQFPISKSDDIVLVDIRSSKELLDVTPNITNINYTTQEIEYSDKFSLTNNTHSDAEDLLDIHRIMQTLQQENYSKCDQIAQTGRLNVVSQHTQIKLKPQTPKLQFHTIVHANIIGTSARIQPKTTGIRNKKFRKCNTLVNKLRFKTNHLTNKSYIHKHINHNQTKPEINYPDIPNTNEDCTSDFQSQTLLQEPCKKLEQVVQTEEKVMVLTEQFIQTDEIDRNVTDHSTQSDKVHPKTSEKGIQMEQAAVLKEQISQTEEFAMLTFEQSAQTEEKNKSTKEQFIQTNETGTTSEKIVQTQILAQVVIEESTQTEDNSMNAKNENTQTETITISLEEQMIQTEADTICVFELGIQTEEKCTNISNESVQTLDRITIQTEQNTQTENIAISVGEQTQDVVKCVTEQFTLIEETCITNCEQSMQTVEIKIKSNEQHVQTTTAHDEEIEQIEEIPVYLQEQLIQKDVSTQRTEMLESPTTMLNSGEIDSERIGIDNVENESITEINDEESFLSPIITCMESEIESVDTTTSEDSMYDVKIKTLPPEFEENKKDGFESQQSRATSKMNLSAIKVYEQNNHVELINIQTPMEFTNEFDSINVKNRNIIMPVYNAKEDTLILNDNFQVDIKDNSVSGLESKMEEITMDTLNNGVIDSDCEEHEYFNLDQSFGHNNPERIETQVGNLNFAIKERARSKKHYTRPCSLILSLKYRPLLPNLFRNRRKKHYKINPDIDTLPAYNEKTERMGITKNSDTWANPESNDYDFTLIPSDLATLPRCDEKALEDEVVQSKLQTFTDNKLLLQNVDGNVGNQNSRTKNKGKNIKTYSWPSSIVYRLKSQSVPLNIFTRKTKMGHLRSKSAMDYDTNIKNKHYSSRFAKTVKHKRTRRLCSSLPTENLTASSINVWDYFTRSPFKMTYEGDYIDNILNSGFQPNKATDNEWVRKLPKSEEHKCLEDIGDLDFQEANTNKYSAEESPTLNIPLLKSASDVSASETSDDETCANKKFKAPILLPASQGQMRVIQAWPENGTSIKFMTRKKDKSVEQHVPSNVLIDEEYALRKKESKKFDDITVEDLSFQVFDTIVTQLKPCHIEIANNEQETEYPQTIKTLEPSTKNINKQMKFFPTQNEPQQFEDLLIADLTTQTFDSTVVGHKPRCFEIHKSSQDIDCRKQEVRVHAQERGHPLKSKTGISSSVLQDDDIVWVKPLHPLNSNNHSFGNNIEKKAFLPMQNSVVLKQKCLTKKQSEMDLCNDNLKGSNTRYSEFNSLFTSPQKIDRTSGCRNLKKEIKLSSDYKVSHHSSISEKPLIPVKKCTNASSLRIYSPQSSSNKEIYSTHSPIKLKQRKNVYLNKCKSCPDVYRQKSNLRKHKVKSITIKRSLGQLFPKSNRQRNSVKYNEYLRDLKKCYQVKYSVDSESIDEDLAIMMEYARHKKHKPKKNNARESEDYEIIKTVLACVNWMNDIITDTDNFSDGNMMNNNKNEAITSLDQPSITETLPLTENTNLAKEVSSPVSGEARNCIERCREDTNLKVTSKITSAVNLKKCYPYFQNL</sequence>
<dbReference type="GeneID" id="106660904"/>
<dbReference type="Proteomes" id="UP000494040">
    <property type="component" value="Unassembled WGS sequence"/>
</dbReference>
<accession>A0A8I6TB16</accession>